<dbReference type="AlphaFoldDB" id="A0A2T2WUU0"/>
<dbReference type="InterPro" id="IPR006439">
    <property type="entry name" value="HAD-SF_hydro_IA"/>
</dbReference>
<dbReference type="PANTHER" id="PTHR43611:SF3">
    <property type="entry name" value="FLAVIN MONONUCLEOTIDE HYDROLASE 1, CHLOROPLATIC"/>
    <property type="match status" value="1"/>
</dbReference>
<comment type="caution">
    <text evidence="1">The sequence shown here is derived from an EMBL/GenBank/DDBJ whole genome shotgun (WGS) entry which is preliminary data.</text>
</comment>
<gene>
    <name evidence="1" type="ORF">C7B43_15380</name>
</gene>
<dbReference type="SUPFAM" id="SSF56784">
    <property type="entry name" value="HAD-like"/>
    <property type="match status" value="1"/>
</dbReference>
<dbReference type="Gene3D" id="3.40.50.1000">
    <property type="entry name" value="HAD superfamily/HAD-like"/>
    <property type="match status" value="1"/>
</dbReference>
<organism evidence="1 2">
    <name type="scientific">Sulfobacillus benefaciens</name>
    <dbReference type="NCBI Taxonomy" id="453960"/>
    <lineage>
        <taxon>Bacteria</taxon>
        <taxon>Bacillati</taxon>
        <taxon>Bacillota</taxon>
        <taxon>Clostridia</taxon>
        <taxon>Eubacteriales</taxon>
        <taxon>Clostridiales Family XVII. Incertae Sedis</taxon>
        <taxon>Sulfobacillus</taxon>
    </lineage>
</organism>
<dbReference type="EMBL" id="PXYT01000045">
    <property type="protein sequence ID" value="PSR25992.1"/>
    <property type="molecule type" value="Genomic_DNA"/>
</dbReference>
<name>A0A2T2WUU0_9FIRM</name>
<accession>A0A2T2WUU0</accession>
<evidence type="ECO:0008006" key="3">
    <source>
        <dbReference type="Google" id="ProtNLM"/>
    </source>
</evidence>
<protein>
    <recommendedName>
        <fullName evidence="3">HAD family phosphatase</fullName>
    </recommendedName>
</protein>
<dbReference type="Gene3D" id="1.10.150.240">
    <property type="entry name" value="Putative phosphatase, domain 2"/>
    <property type="match status" value="1"/>
</dbReference>
<sequence>MGIHTLFMDIGGVIVEPNPEFWDCLQHNWGAPRNVEQLFYGQDSPWPACRIGQITYLEYTARMAEQLGMSAEHLIRLRQDYEWRINWPMVTWLRAHRNPEIQIIAISNADDQLENQLTEFGVIDLFDHIINSARVGLAKPDPQIYRLALEKSHTPPELCLFVDDRLLNIEPAEELGMKTWVYAGFEAFTEAMIGLLD</sequence>
<dbReference type="InterPro" id="IPR036412">
    <property type="entry name" value="HAD-like_sf"/>
</dbReference>
<evidence type="ECO:0000313" key="2">
    <source>
        <dbReference type="Proteomes" id="UP000242699"/>
    </source>
</evidence>
<dbReference type="NCBIfam" id="TIGR01549">
    <property type="entry name" value="HAD-SF-IA-v1"/>
    <property type="match status" value="1"/>
</dbReference>
<dbReference type="PRINTS" id="PR00413">
    <property type="entry name" value="HADHALOGNASE"/>
</dbReference>
<dbReference type="NCBIfam" id="TIGR01509">
    <property type="entry name" value="HAD-SF-IA-v3"/>
    <property type="match status" value="1"/>
</dbReference>
<proteinExistence type="predicted"/>
<dbReference type="InterPro" id="IPR023214">
    <property type="entry name" value="HAD_sf"/>
</dbReference>
<dbReference type="Proteomes" id="UP000242699">
    <property type="component" value="Unassembled WGS sequence"/>
</dbReference>
<dbReference type="InterPro" id="IPR023198">
    <property type="entry name" value="PGP-like_dom2"/>
</dbReference>
<dbReference type="PANTHER" id="PTHR43611">
    <property type="entry name" value="ALPHA-D-GLUCOSE 1-PHOSPHATE PHOSPHATASE"/>
    <property type="match status" value="1"/>
</dbReference>
<evidence type="ECO:0000313" key="1">
    <source>
        <dbReference type="EMBL" id="PSR25992.1"/>
    </source>
</evidence>
<dbReference type="Pfam" id="PF00702">
    <property type="entry name" value="Hydrolase"/>
    <property type="match status" value="1"/>
</dbReference>
<reference evidence="1 2" key="1">
    <citation type="journal article" date="2014" name="BMC Genomics">
        <title>Comparison of environmental and isolate Sulfobacillus genomes reveals diverse carbon, sulfur, nitrogen, and hydrogen metabolisms.</title>
        <authorList>
            <person name="Justice N.B."/>
            <person name="Norman A."/>
            <person name="Brown C.T."/>
            <person name="Singh A."/>
            <person name="Thomas B.C."/>
            <person name="Banfield J.F."/>
        </authorList>
    </citation>
    <scope>NUCLEOTIDE SEQUENCE [LARGE SCALE GENOMIC DNA]</scope>
    <source>
        <strain evidence="1">AMDSBA1</strain>
    </source>
</reference>